<name>A0A0H3ZWR7_9VIBR</name>
<sequence>MNFLTLIEHFHSHITIKSPQRGTLIAIDLGNEKQIGAP</sequence>
<reference evidence="1" key="1">
    <citation type="journal article" date="2015" name="MBio">
        <title>Eco-Evolutionary Dynamics of Episomes among Ecologically Cohesive Bacterial Populations.</title>
        <authorList>
            <person name="Xue H."/>
            <person name="Cordero O.X."/>
            <person name="Camas F.M."/>
            <person name="Trimble W."/>
            <person name="Meyer F."/>
            <person name="Guglielmini J."/>
            <person name="Rocha E.P."/>
            <person name="Polz M.F."/>
        </authorList>
    </citation>
    <scope>NUCLEOTIDE SEQUENCE</scope>
    <source>
        <strain evidence="1">1F_279</strain>
    </source>
</reference>
<dbReference type="AlphaFoldDB" id="A0A0H3ZWR7"/>
<accession>A0A0H3ZWR7</accession>
<dbReference type="EMBL" id="KP795707">
    <property type="protein sequence ID" value="AKN40798.1"/>
    <property type="molecule type" value="Genomic_DNA"/>
</dbReference>
<protein>
    <submittedName>
        <fullName evidence="1">Uncharacterized protein</fullName>
    </submittedName>
</protein>
<proteinExistence type="predicted"/>
<evidence type="ECO:0000313" key="1">
    <source>
        <dbReference type="EMBL" id="AKN40798.1"/>
    </source>
</evidence>
<organism evidence="1">
    <name type="scientific">Vibrio tasmaniensis</name>
    <dbReference type="NCBI Taxonomy" id="212663"/>
    <lineage>
        <taxon>Bacteria</taxon>
        <taxon>Pseudomonadati</taxon>
        <taxon>Pseudomonadota</taxon>
        <taxon>Gammaproteobacteria</taxon>
        <taxon>Vibrionales</taxon>
        <taxon>Vibrionaceae</taxon>
        <taxon>Vibrio</taxon>
    </lineage>
</organism>